<keyword evidence="9" id="KW-0368">Histidine biosynthesis</keyword>
<evidence type="ECO:0000256" key="9">
    <source>
        <dbReference type="HAMAP-Rule" id="MF_01023"/>
    </source>
</evidence>
<evidence type="ECO:0000313" key="11">
    <source>
        <dbReference type="EMBL" id="TCN43667.1"/>
    </source>
</evidence>
<dbReference type="CDD" id="cd00609">
    <property type="entry name" value="AAT_like"/>
    <property type="match status" value="1"/>
</dbReference>
<dbReference type="InterPro" id="IPR005861">
    <property type="entry name" value="HisP_aminotrans"/>
</dbReference>
<evidence type="ECO:0000256" key="5">
    <source>
        <dbReference type="ARBA" id="ARBA00022576"/>
    </source>
</evidence>
<dbReference type="GO" id="GO:0004400">
    <property type="term" value="F:histidinol-phosphate transaminase activity"/>
    <property type="evidence" value="ECO:0007669"/>
    <property type="project" value="UniProtKB-UniRule"/>
</dbReference>
<evidence type="ECO:0000256" key="2">
    <source>
        <dbReference type="ARBA" id="ARBA00005011"/>
    </source>
</evidence>
<dbReference type="InterPro" id="IPR015422">
    <property type="entry name" value="PyrdxlP-dep_Trfase_small"/>
</dbReference>
<organism evidence="11 12">
    <name type="scientific">Shinella granuli</name>
    <dbReference type="NCBI Taxonomy" id="323621"/>
    <lineage>
        <taxon>Bacteria</taxon>
        <taxon>Pseudomonadati</taxon>
        <taxon>Pseudomonadota</taxon>
        <taxon>Alphaproteobacteria</taxon>
        <taxon>Hyphomicrobiales</taxon>
        <taxon>Rhizobiaceae</taxon>
        <taxon>Shinella</taxon>
    </lineage>
</organism>
<keyword evidence="12" id="KW-1185">Reference proteome</keyword>
<evidence type="ECO:0000256" key="1">
    <source>
        <dbReference type="ARBA" id="ARBA00001933"/>
    </source>
</evidence>
<dbReference type="Gene3D" id="3.40.640.10">
    <property type="entry name" value="Type I PLP-dependent aspartate aminotransferase-like (Major domain)"/>
    <property type="match status" value="1"/>
</dbReference>
<dbReference type="EMBL" id="SLVX01000009">
    <property type="protein sequence ID" value="TCN43667.1"/>
    <property type="molecule type" value="Genomic_DNA"/>
</dbReference>
<comment type="caution">
    <text evidence="11">The sequence shown here is derived from an EMBL/GenBank/DDBJ whole genome shotgun (WGS) entry which is preliminary data.</text>
</comment>
<dbReference type="InterPro" id="IPR015421">
    <property type="entry name" value="PyrdxlP-dep_Trfase_major"/>
</dbReference>
<dbReference type="NCBIfam" id="NF003496">
    <property type="entry name" value="PRK05166.1"/>
    <property type="match status" value="1"/>
</dbReference>
<dbReference type="Proteomes" id="UP000295351">
    <property type="component" value="Unassembled WGS sequence"/>
</dbReference>
<dbReference type="PANTHER" id="PTHR43643:SF3">
    <property type="entry name" value="HISTIDINOL-PHOSPHATE AMINOTRANSFERASE"/>
    <property type="match status" value="1"/>
</dbReference>
<dbReference type="InterPro" id="IPR004839">
    <property type="entry name" value="Aminotransferase_I/II_large"/>
</dbReference>
<dbReference type="GO" id="GO:0000105">
    <property type="term" value="P:L-histidine biosynthetic process"/>
    <property type="evidence" value="ECO:0007669"/>
    <property type="project" value="UniProtKB-UniRule"/>
</dbReference>
<protein>
    <recommendedName>
        <fullName evidence="9">Histidinol-phosphate aminotransferase</fullName>
        <ecNumber evidence="9">2.6.1.9</ecNumber>
    </recommendedName>
    <alternativeName>
        <fullName evidence="9">Imidazole acetol-phosphate transaminase</fullName>
    </alternativeName>
</protein>
<evidence type="ECO:0000259" key="10">
    <source>
        <dbReference type="Pfam" id="PF00155"/>
    </source>
</evidence>
<keyword evidence="5 9" id="KW-0032">Aminotransferase</keyword>
<evidence type="ECO:0000313" key="12">
    <source>
        <dbReference type="Proteomes" id="UP000295351"/>
    </source>
</evidence>
<dbReference type="InterPro" id="IPR001917">
    <property type="entry name" value="Aminotrans_II_pyridoxalP_BS"/>
</dbReference>
<dbReference type="Gene3D" id="3.90.1150.10">
    <property type="entry name" value="Aspartate Aminotransferase, domain 1"/>
    <property type="match status" value="1"/>
</dbReference>
<dbReference type="EC" id="2.6.1.9" evidence="9"/>
<name>A0A4R2CQV7_SHIGR</name>
<dbReference type="UniPathway" id="UPA00031">
    <property type="reaction ID" value="UER00012"/>
</dbReference>
<evidence type="ECO:0000256" key="8">
    <source>
        <dbReference type="ARBA" id="ARBA00047481"/>
    </source>
</evidence>
<dbReference type="PROSITE" id="PS00599">
    <property type="entry name" value="AA_TRANSFER_CLASS_2"/>
    <property type="match status" value="1"/>
</dbReference>
<evidence type="ECO:0000256" key="4">
    <source>
        <dbReference type="ARBA" id="ARBA00011738"/>
    </source>
</evidence>
<dbReference type="GO" id="GO:0030170">
    <property type="term" value="F:pyridoxal phosphate binding"/>
    <property type="evidence" value="ECO:0007669"/>
    <property type="project" value="InterPro"/>
</dbReference>
<comment type="subunit">
    <text evidence="4 9">Homodimer.</text>
</comment>
<gene>
    <name evidence="9" type="primary">hisC</name>
    <name evidence="11" type="ORF">EV665_10952</name>
</gene>
<dbReference type="NCBIfam" id="TIGR01141">
    <property type="entry name" value="hisC"/>
    <property type="match status" value="1"/>
</dbReference>
<evidence type="ECO:0000256" key="3">
    <source>
        <dbReference type="ARBA" id="ARBA00007970"/>
    </source>
</evidence>
<feature type="domain" description="Aminotransferase class I/classII large" evidence="10">
    <location>
        <begin position="36"/>
        <end position="362"/>
    </location>
</feature>
<dbReference type="InterPro" id="IPR015424">
    <property type="entry name" value="PyrdxlP-dep_Trfase"/>
</dbReference>
<evidence type="ECO:0000256" key="6">
    <source>
        <dbReference type="ARBA" id="ARBA00022679"/>
    </source>
</evidence>
<proteinExistence type="inferred from homology"/>
<dbReference type="Pfam" id="PF00155">
    <property type="entry name" value="Aminotran_1_2"/>
    <property type="match status" value="1"/>
</dbReference>
<dbReference type="AlphaFoldDB" id="A0A4R2CQV7"/>
<feature type="modified residue" description="N6-(pyridoxal phosphate)lysine" evidence="9">
    <location>
        <position position="229"/>
    </location>
</feature>
<dbReference type="SUPFAM" id="SSF53383">
    <property type="entry name" value="PLP-dependent transferases"/>
    <property type="match status" value="1"/>
</dbReference>
<comment type="cofactor">
    <cofactor evidence="1 9">
        <name>pyridoxal 5'-phosphate</name>
        <dbReference type="ChEBI" id="CHEBI:597326"/>
    </cofactor>
</comment>
<keyword evidence="7 9" id="KW-0663">Pyridoxal phosphate</keyword>
<comment type="similarity">
    <text evidence="3 9">Belongs to the class-II pyridoxal-phosphate-dependent aminotransferase family. Histidinol-phosphate aminotransferase subfamily.</text>
</comment>
<comment type="catalytic activity">
    <reaction evidence="8 9">
        <text>L-histidinol phosphate + 2-oxoglutarate = 3-(imidazol-4-yl)-2-oxopropyl phosphate + L-glutamate</text>
        <dbReference type="Rhea" id="RHEA:23744"/>
        <dbReference type="ChEBI" id="CHEBI:16810"/>
        <dbReference type="ChEBI" id="CHEBI:29985"/>
        <dbReference type="ChEBI" id="CHEBI:57766"/>
        <dbReference type="ChEBI" id="CHEBI:57980"/>
        <dbReference type="EC" id="2.6.1.9"/>
    </reaction>
</comment>
<reference evidence="11 12" key="1">
    <citation type="submission" date="2019-03" db="EMBL/GenBank/DDBJ databases">
        <title>Genomic Encyclopedia of Type Strains, Phase IV (KMG-IV): sequencing the most valuable type-strain genomes for metagenomic binning, comparative biology and taxonomic classification.</title>
        <authorList>
            <person name="Goeker M."/>
        </authorList>
    </citation>
    <scope>NUCLEOTIDE SEQUENCE [LARGE SCALE GENOMIC DNA]</scope>
    <source>
        <strain evidence="11 12">DSM 18401</strain>
    </source>
</reference>
<comment type="pathway">
    <text evidence="2 9">Amino-acid biosynthesis; L-histidine biosynthesis; L-histidine from 5-phospho-alpha-D-ribose 1-diphosphate: step 7/9.</text>
</comment>
<dbReference type="PANTHER" id="PTHR43643">
    <property type="entry name" value="HISTIDINOL-PHOSPHATE AMINOTRANSFERASE 2"/>
    <property type="match status" value="1"/>
</dbReference>
<dbReference type="InterPro" id="IPR050106">
    <property type="entry name" value="HistidinolP_aminotransfase"/>
</dbReference>
<keyword evidence="6 9" id="KW-0808">Transferase</keyword>
<accession>A0A4R2CQV7</accession>
<dbReference type="RefSeq" id="WP_133034842.1">
    <property type="nucleotide sequence ID" value="NZ_BAABEI010000004.1"/>
</dbReference>
<evidence type="ECO:0000256" key="7">
    <source>
        <dbReference type="ARBA" id="ARBA00022898"/>
    </source>
</evidence>
<keyword evidence="9" id="KW-0028">Amino-acid biosynthesis</keyword>
<dbReference type="HAMAP" id="MF_01023">
    <property type="entry name" value="HisC_aminotrans_2"/>
    <property type="match status" value="1"/>
</dbReference>
<sequence length="376" mass="40713">MADPSSLIRGEIRSIPPYNAGLTLEEVRATYHVDTIAKLGSNENPLGPSPALRRLFSDIGELARLYPDPQGRALCTRLAAGFGVDSRQVILGNGSEDLIGVICRSVVRPGDTVATLYPSFPLHEDYTALMGGRIERVPVTDDLTIDMAALLAAAARKPRMLMFSNPMNPVGCWLTPDELAAVIAALDGETLLVIDEAYAEYAVGDDYPSAIDMLREKDIPWVVLRTFSKAYGLAGLRIGYGIVGDGGLCDFFNRARTPFNTNAIAQASAIAALDDLAHLQQSVTAALEERERMRTALAAAGYRTAPSKGNFLFVDARRNASELAVALLERGVIVKPWKQPGFETFIRVSIGAREENDHFLRAFKDAESMATATPAK</sequence>